<name>A0A1G9Z3J2_9BACI</name>
<feature type="transmembrane region" description="Helical" evidence="1">
    <location>
        <begin position="80"/>
        <end position="97"/>
    </location>
</feature>
<feature type="transmembrane region" description="Helical" evidence="1">
    <location>
        <begin position="12"/>
        <end position="30"/>
    </location>
</feature>
<accession>A0A1G9Z3J2</accession>
<keyword evidence="1" id="KW-1133">Transmembrane helix</keyword>
<organism evidence="2 3">
    <name type="scientific">Tenuibacillus multivorans</name>
    <dbReference type="NCBI Taxonomy" id="237069"/>
    <lineage>
        <taxon>Bacteria</taxon>
        <taxon>Bacillati</taxon>
        <taxon>Bacillota</taxon>
        <taxon>Bacilli</taxon>
        <taxon>Bacillales</taxon>
        <taxon>Bacillaceae</taxon>
        <taxon>Tenuibacillus</taxon>
    </lineage>
</organism>
<gene>
    <name evidence="2" type="ORF">SAMN05216498_1516</name>
</gene>
<evidence type="ECO:0000256" key="1">
    <source>
        <dbReference type="SAM" id="Phobius"/>
    </source>
</evidence>
<sequence length="124" mass="14439">MQFKLNPTVIRGLAIVLGIIGSFIGAYHWWNFHIPEFWSLNETDHVSRKAHYRQTEMAYLILFFVPACISFIGSIIRKSYLLFIAFLLSLPVGEYITIKTLHFPLYLYLTSAVLFLLINIQKIK</sequence>
<feature type="transmembrane region" description="Helical" evidence="1">
    <location>
        <begin position="103"/>
        <end position="120"/>
    </location>
</feature>
<keyword evidence="1" id="KW-0472">Membrane</keyword>
<dbReference type="RefSeq" id="WP_093856010.1">
    <property type="nucleotide sequence ID" value="NZ_BJVZ01000011.1"/>
</dbReference>
<protein>
    <submittedName>
        <fullName evidence="2">Uncharacterized protein</fullName>
    </submittedName>
</protein>
<keyword evidence="1" id="KW-0812">Transmembrane</keyword>
<proteinExistence type="predicted"/>
<evidence type="ECO:0000313" key="3">
    <source>
        <dbReference type="Proteomes" id="UP000199334"/>
    </source>
</evidence>
<feature type="transmembrane region" description="Helical" evidence="1">
    <location>
        <begin position="57"/>
        <end position="73"/>
    </location>
</feature>
<keyword evidence="3" id="KW-1185">Reference proteome</keyword>
<dbReference type="AlphaFoldDB" id="A0A1G9Z3J2"/>
<reference evidence="2 3" key="1">
    <citation type="submission" date="2016-10" db="EMBL/GenBank/DDBJ databases">
        <authorList>
            <person name="de Groot N.N."/>
        </authorList>
    </citation>
    <scope>NUCLEOTIDE SEQUENCE [LARGE SCALE GENOMIC DNA]</scope>
    <source>
        <strain evidence="2 3">CGMCC 1.3442</strain>
    </source>
</reference>
<evidence type="ECO:0000313" key="2">
    <source>
        <dbReference type="EMBL" id="SDN15932.1"/>
    </source>
</evidence>
<dbReference type="EMBL" id="FNIG01000003">
    <property type="protein sequence ID" value="SDN15932.1"/>
    <property type="molecule type" value="Genomic_DNA"/>
</dbReference>
<dbReference type="Proteomes" id="UP000199334">
    <property type="component" value="Unassembled WGS sequence"/>
</dbReference>